<dbReference type="InterPro" id="IPR050346">
    <property type="entry name" value="FMO-like"/>
</dbReference>
<dbReference type="PANTHER" id="PTHR23023">
    <property type="entry name" value="DIMETHYLANILINE MONOOXYGENASE"/>
    <property type="match status" value="1"/>
</dbReference>
<dbReference type="RefSeq" id="XP_007911990.1">
    <property type="nucleotide sequence ID" value="XM_007913799.1"/>
</dbReference>
<keyword evidence="2" id="KW-0274">FAD</keyword>
<dbReference type="Gene3D" id="3.50.50.60">
    <property type="entry name" value="FAD/NAD(P)-binding domain"/>
    <property type="match status" value="1"/>
</dbReference>
<reference evidence="5" key="1">
    <citation type="journal article" date="2013" name="Genome Announc.">
        <title>Draft genome sequence of the ascomycete Phaeoacremonium aleophilum strain UCR-PA7, a causal agent of the esca disease complex in grapevines.</title>
        <authorList>
            <person name="Blanco-Ulate B."/>
            <person name="Rolshausen P."/>
            <person name="Cantu D."/>
        </authorList>
    </citation>
    <scope>NUCLEOTIDE SEQUENCE [LARGE SCALE GENOMIC DNA]</scope>
    <source>
        <strain evidence="5">UCR-PA7</strain>
    </source>
</reference>
<dbReference type="GeneID" id="19321342"/>
<evidence type="ECO:0000256" key="3">
    <source>
        <dbReference type="ARBA" id="ARBA00023002"/>
    </source>
</evidence>
<name>R8BVN2_PHAM7</name>
<dbReference type="GO" id="GO:0004497">
    <property type="term" value="F:monooxygenase activity"/>
    <property type="evidence" value="ECO:0007669"/>
    <property type="project" value="UniProtKB-KW"/>
</dbReference>
<dbReference type="GO" id="GO:0050661">
    <property type="term" value="F:NADP binding"/>
    <property type="evidence" value="ECO:0007669"/>
    <property type="project" value="InterPro"/>
</dbReference>
<dbReference type="Proteomes" id="UP000014074">
    <property type="component" value="Unassembled WGS sequence"/>
</dbReference>
<accession>R8BVN2</accession>
<keyword evidence="1" id="KW-0285">Flavoprotein</keyword>
<proteinExistence type="predicted"/>
<protein>
    <submittedName>
        <fullName evidence="4">Putative dimethylaniline monooxygenase protein</fullName>
    </submittedName>
</protein>
<evidence type="ECO:0000313" key="5">
    <source>
        <dbReference type="Proteomes" id="UP000014074"/>
    </source>
</evidence>
<dbReference type="AlphaFoldDB" id="R8BVN2"/>
<dbReference type="SUPFAM" id="SSF51905">
    <property type="entry name" value="FAD/NAD(P)-binding domain"/>
    <property type="match status" value="1"/>
</dbReference>
<evidence type="ECO:0000256" key="1">
    <source>
        <dbReference type="ARBA" id="ARBA00022630"/>
    </source>
</evidence>
<gene>
    <name evidence="4" type="ORF">UCRPA7_1213</name>
</gene>
<dbReference type="Pfam" id="PF13738">
    <property type="entry name" value="Pyr_redox_3"/>
    <property type="match status" value="1"/>
</dbReference>
<evidence type="ECO:0000256" key="2">
    <source>
        <dbReference type="ARBA" id="ARBA00022827"/>
    </source>
</evidence>
<dbReference type="OrthoDB" id="2915840at2759"/>
<keyword evidence="5" id="KW-1185">Reference proteome</keyword>
<keyword evidence="4" id="KW-0503">Monooxygenase</keyword>
<dbReference type="KEGG" id="tmn:UCRPA7_1213"/>
<sequence>MIDILIVGAGPSGLCAAKTFLQYDPGAEIVLVDGYSTLGGVWSKQQLYPALKTNNLWSSLDWTDFPMGEEFGIKPGQHVTGEAMHAYLTAYADKFDVTRRIRFNTKVVEVRRSAGGVTWDVEVKENDGRPRILQCQKLVIATGILSVPHMPKLNGIEEFEAPFIHSSELGPRSDVFENQEIQNIAVLGGSKSAYDAVYESINSGHKVDWIIRKTGRGPVWVFPPFTMLGPFKAWRERLVTRRFFSFMSPSIFPDFSGFGWLKRFLHFNSIGKTISQNFWKLIKHDTINDCGYKTDKRFGILQPEQNPFWYGTASGTLSYETDFFDFVRNGQVRIHRQDIDHVSPHAINLADGTELPVDALIAATGFSAKPTISFAPTTSHSDLGLPTTELSKTQTSFWAEQDVDADLAIGSRFPRLLTGPFMQPGSSTPKPYHPGMAAEITYTPWRLYRGIAPPGLTAVDDRSLVFIGMFSNLANTIRLEIQCLWALAYMNGKLPNLSHDIAEGRVFAETALLQRFTQHRAPYGHGRFYPDLVFDQLPYWDQLLNDLGLETRRKGGLRELFEPYTQADYRGFVDDWVRANRQ</sequence>
<dbReference type="InterPro" id="IPR036188">
    <property type="entry name" value="FAD/NAD-bd_sf"/>
</dbReference>
<keyword evidence="3" id="KW-0560">Oxidoreductase</keyword>
<evidence type="ECO:0000313" key="4">
    <source>
        <dbReference type="EMBL" id="EOO03370.1"/>
    </source>
</evidence>
<dbReference type="eggNOG" id="KOG1399">
    <property type="taxonomic scope" value="Eukaryota"/>
</dbReference>
<dbReference type="HOGENOM" id="CLU_019225_1_0_1"/>
<dbReference type="EMBL" id="KB932835">
    <property type="protein sequence ID" value="EOO03370.1"/>
    <property type="molecule type" value="Genomic_DNA"/>
</dbReference>
<dbReference type="GO" id="GO:0050660">
    <property type="term" value="F:flavin adenine dinucleotide binding"/>
    <property type="evidence" value="ECO:0007669"/>
    <property type="project" value="InterPro"/>
</dbReference>
<organism evidence="4 5">
    <name type="scientific">Phaeoacremonium minimum (strain UCR-PA7)</name>
    <name type="common">Esca disease fungus</name>
    <name type="synonym">Togninia minima</name>
    <dbReference type="NCBI Taxonomy" id="1286976"/>
    <lineage>
        <taxon>Eukaryota</taxon>
        <taxon>Fungi</taxon>
        <taxon>Dikarya</taxon>
        <taxon>Ascomycota</taxon>
        <taxon>Pezizomycotina</taxon>
        <taxon>Sordariomycetes</taxon>
        <taxon>Sordariomycetidae</taxon>
        <taxon>Togniniales</taxon>
        <taxon>Togniniaceae</taxon>
        <taxon>Phaeoacremonium</taxon>
    </lineage>
</organism>